<dbReference type="Pfam" id="PF19649">
    <property type="entry name" value="DUF6152"/>
    <property type="match status" value="1"/>
</dbReference>
<reference evidence="2 3" key="1">
    <citation type="submission" date="2024-03" db="EMBL/GenBank/DDBJ databases">
        <title>High-quality draft genome sequencing of Tistrella sp. BH-R2-4.</title>
        <authorList>
            <person name="Dong C."/>
        </authorList>
    </citation>
    <scope>NUCLEOTIDE SEQUENCE [LARGE SCALE GENOMIC DNA]</scope>
    <source>
        <strain evidence="2 3">BH-R2-4</strain>
    </source>
</reference>
<comment type="caution">
    <text evidence="2">The sequence shown here is derived from an EMBL/GenBank/DDBJ whole genome shotgun (WGS) entry which is preliminary data.</text>
</comment>
<feature type="signal peptide" evidence="1">
    <location>
        <begin position="1"/>
        <end position="21"/>
    </location>
</feature>
<evidence type="ECO:0000313" key="2">
    <source>
        <dbReference type="EMBL" id="MEN2991657.1"/>
    </source>
</evidence>
<organism evidence="2 3">
    <name type="scientific">Tistrella arctica</name>
    <dbReference type="NCBI Taxonomy" id="3133430"/>
    <lineage>
        <taxon>Bacteria</taxon>
        <taxon>Pseudomonadati</taxon>
        <taxon>Pseudomonadota</taxon>
        <taxon>Alphaproteobacteria</taxon>
        <taxon>Geminicoccales</taxon>
        <taxon>Geminicoccaceae</taxon>
        <taxon>Tistrella</taxon>
    </lineage>
</organism>
<evidence type="ECO:0000256" key="1">
    <source>
        <dbReference type="SAM" id="SignalP"/>
    </source>
</evidence>
<name>A0ABU9YS55_9PROT</name>
<dbReference type="Proteomes" id="UP001413721">
    <property type="component" value="Unassembled WGS sequence"/>
</dbReference>
<feature type="chain" id="PRO_5046710113" evidence="1">
    <location>
        <begin position="22"/>
        <end position="116"/>
    </location>
</feature>
<dbReference type="InterPro" id="IPR046150">
    <property type="entry name" value="DUF6152"/>
</dbReference>
<protein>
    <submittedName>
        <fullName evidence="2">DUF6152 family protein</fullName>
    </submittedName>
</protein>
<keyword evidence="1" id="KW-0732">Signal</keyword>
<evidence type="ECO:0000313" key="3">
    <source>
        <dbReference type="Proteomes" id="UP001413721"/>
    </source>
</evidence>
<proteinExistence type="predicted"/>
<dbReference type="RefSeq" id="WP_345935749.1">
    <property type="nucleotide sequence ID" value="NZ_JBBKTV010000014.1"/>
</dbReference>
<gene>
    <name evidence="2" type="ORF">WG926_25315</name>
</gene>
<keyword evidence="3" id="KW-1185">Reference proteome</keyword>
<dbReference type="EMBL" id="JBBKTW010000012">
    <property type="protein sequence ID" value="MEN2991657.1"/>
    <property type="molecule type" value="Genomic_DNA"/>
</dbReference>
<sequence>MRIATAAAAALIISLPVAALAHHGWSRYDSDNPMTITGPVVSSSYGNPHGSLVLAHDGRDWTVILAPPARMETRGVSREMIAQGREVTVEGYPHRDGSPELRAERITAGGTTVELR</sequence>
<accession>A0ABU9YS55</accession>